<proteinExistence type="predicted"/>
<reference evidence="4 5" key="1">
    <citation type="submission" date="2016-10" db="EMBL/GenBank/DDBJ databases">
        <authorList>
            <person name="de Groot N.N."/>
        </authorList>
    </citation>
    <scope>NUCLEOTIDE SEQUENCE [LARGE SCALE GENOMIC DNA]</scope>
    <source>
        <strain evidence="4 5">ATCC BAA-466</strain>
    </source>
</reference>
<dbReference type="AlphaFoldDB" id="A0A1G7RX67"/>
<dbReference type="RefSeq" id="WP_090289620.1">
    <property type="nucleotide sequence ID" value="NZ_FNCK01000003.1"/>
</dbReference>
<dbReference type="CDD" id="cd10917">
    <property type="entry name" value="CE4_NodB_like_6s_7s"/>
    <property type="match status" value="1"/>
</dbReference>
<feature type="domain" description="NodB homology" evidence="3">
    <location>
        <begin position="208"/>
        <end position="382"/>
    </location>
</feature>
<dbReference type="PANTHER" id="PTHR10587">
    <property type="entry name" value="GLYCOSYL TRANSFERASE-RELATED"/>
    <property type="match status" value="1"/>
</dbReference>
<dbReference type="GO" id="GO:0046872">
    <property type="term" value="F:metal ion binding"/>
    <property type="evidence" value="ECO:0007669"/>
    <property type="project" value="UniProtKB-KW"/>
</dbReference>
<accession>A0A1G7RX67</accession>
<dbReference type="Gene3D" id="3.20.20.370">
    <property type="entry name" value="Glycoside hydrolase/deacetylase"/>
    <property type="match status" value="1"/>
</dbReference>
<keyword evidence="2" id="KW-0378">Hydrolase</keyword>
<name>A0A1G7RX67_9LACT</name>
<dbReference type="EMBL" id="FNCK01000003">
    <property type="protein sequence ID" value="SDG15365.1"/>
    <property type="molecule type" value="Genomic_DNA"/>
</dbReference>
<dbReference type="GO" id="GO:0016810">
    <property type="term" value="F:hydrolase activity, acting on carbon-nitrogen (but not peptide) bonds"/>
    <property type="evidence" value="ECO:0007669"/>
    <property type="project" value="InterPro"/>
</dbReference>
<dbReference type="InterPro" id="IPR050248">
    <property type="entry name" value="Polysacc_deacetylase_ArnD"/>
</dbReference>
<dbReference type="Pfam" id="PF01522">
    <property type="entry name" value="Polysacc_deac_1"/>
    <property type="match status" value="1"/>
</dbReference>
<keyword evidence="1" id="KW-0479">Metal-binding</keyword>
<dbReference type="PANTHER" id="PTHR10587:SF133">
    <property type="entry name" value="CHITIN DEACETYLASE 1-RELATED"/>
    <property type="match status" value="1"/>
</dbReference>
<evidence type="ECO:0000313" key="5">
    <source>
        <dbReference type="Proteomes" id="UP000199708"/>
    </source>
</evidence>
<dbReference type="STRING" id="120956.SAMN05421791_103213"/>
<dbReference type="GO" id="GO:0005975">
    <property type="term" value="P:carbohydrate metabolic process"/>
    <property type="evidence" value="ECO:0007669"/>
    <property type="project" value="InterPro"/>
</dbReference>
<keyword evidence="5" id="KW-1185">Reference proteome</keyword>
<dbReference type="SUPFAM" id="SSF88713">
    <property type="entry name" value="Glycoside hydrolase/deacetylase"/>
    <property type="match status" value="1"/>
</dbReference>
<evidence type="ECO:0000313" key="4">
    <source>
        <dbReference type="EMBL" id="SDG15365.1"/>
    </source>
</evidence>
<evidence type="ECO:0000256" key="1">
    <source>
        <dbReference type="ARBA" id="ARBA00022723"/>
    </source>
</evidence>
<dbReference type="OrthoDB" id="9812065at2"/>
<evidence type="ECO:0000256" key="2">
    <source>
        <dbReference type="ARBA" id="ARBA00022801"/>
    </source>
</evidence>
<dbReference type="PROSITE" id="PS51677">
    <property type="entry name" value="NODB"/>
    <property type="match status" value="1"/>
</dbReference>
<dbReference type="InterPro" id="IPR002509">
    <property type="entry name" value="NODB_dom"/>
</dbReference>
<protein>
    <submittedName>
        <fullName evidence="4">Peptidoglycan/xylan/chitin deacetylase, PgdA/CDA1 family</fullName>
    </submittedName>
</protein>
<evidence type="ECO:0000259" key="3">
    <source>
        <dbReference type="PROSITE" id="PS51677"/>
    </source>
</evidence>
<organism evidence="4 5">
    <name type="scientific">Facklamia miroungae</name>
    <dbReference type="NCBI Taxonomy" id="120956"/>
    <lineage>
        <taxon>Bacteria</taxon>
        <taxon>Bacillati</taxon>
        <taxon>Bacillota</taxon>
        <taxon>Bacilli</taxon>
        <taxon>Lactobacillales</taxon>
        <taxon>Aerococcaceae</taxon>
        <taxon>Facklamia</taxon>
    </lineage>
</organism>
<dbReference type="GO" id="GO:0016020">
    <property type="term" value="C:membrane"/>
    <property type="evidence" value="ECO:0007669"/>
    <property type="project" value="TreeGrafter"/>
</dbReference>
<dbReference type="Proteomes" id="UP000199708">
    <property type="component" value="Unassembled WGS sequence"/>
</dbReference>
<gene>
    <name evidence="4" type="ORF">SAMN05421791_103213</name>
</gene>
<sequence length="388" mass="44485">MYKKIVASILTLLALGLILFLGSRVYYDSDSELSKTELRARKNNSPESYRTLLADLYEEQPLTAKGIKQERKLKEVSLADYNIKIEQILNALTDGNLKKNIKLMAENDRKILELNHAITDLKIEMEDSNDYPAGLFLKVKKIDHQLKSLQLTRAYKDLSTSYQSWGKAIQEKSVSVPNKIYADPDLGKYLNDPSLTSEDSSEHSLSSKFVVLTFDDGPNPITTPQILDTLKFYDVKASFFVLGQNAEKYPDIIKRMQDEGHLIGNHSYSHRNFTLISEAEILDELNRTNQIIESATHASVNYYRMPYGAGGQREMQLTKMTPVLWNVDSEDWKSRNEQMIINRVNSTLRPDPVILMHDIYQETANSLGTIIENIRRNGYQFVRLDEMM</sequence>
<dbReference type="InterPro" id="IPR011330">
    <property type="entry name" value="Glyco_hydro/deAcase_b/a-brl"/>
</dbReference>